<dbReference type="Pfam" id="PF08241">
    <property type="entry name" value="Methyltransf_11"/>
    <property type="match status" value="1"/>
</dbReference>
<dbReference type="SUPFAM" id="SSF46785">
    <property type="entry name" value="Winged helix' DNA-binding domain"/>
    <property type="match status" value="1"/>
</dbReference>
<comment type="caution">
    <text evidence="2">The sequence shown here is derived from an EMBL/GenBank/DDBJ whole genome shotgun (WGS) entry which is preliminary data.</text>
</comment>
<dbReference type="Proteomes" id="UP000503820">
    <property type="component" value="Unassembled WGS sequence"/>
</dbReference>
<name>A0A7J0BT68_9BACT</name>
<dbReference type="InterPro" id="IPR011991">
    <property type="entry name" value="ArsR-like_HTH"/>
</dbReference>
<dbReference type="InterPro" id="IPR036390">
    <property type="entry name" value="WH_DNA-bd_sf"/>
</dbReference>
<proteinExistence type="predicted"/>
<dbReference type="CDD" id="cd00090">
    <property type="entry name" value="HTH_ARSR"/>
    <property type="match status" value="1"/>
</dbReference>
<dbReference type="PANTHER" id="PTHR43861">
    <property type="entry name" value="TRANS-ACONITATE 2-METHYLTRANSFERASE-RELATED"/>
    <property type="match status" value="1"/>
</dbReference>
<dbReference type="NCBIfam" id="NF033788">
    <property type="entry name" value="HTH_metalloreg"/>
    <property type="match status" value="1"/>
</dbReference>
<dbReference type="InterPro" id="IPR001845">
    <property type="entry name" value="HTH_ArsR_DNA-bd_dom"/>
</dbReference>
<dbReference type="EMBL" id="BLVP01000007">
    <property type="protein sequence ID" value="GFM36858.1"/>
    <property type="molecule type" value="Genomic_DNA"/>
</dbReference>
<organism evidence="2 3">
    <name type="scientific">Desulfovibrio psychrotolerans</name>
    <dbReference type="NCBI Taxonomy" id="415242"/>
    <lineage>
        <taxon>Bacteria</taxon>
        <taxon>Pseudomonadati</taxon>
        <taxon>Thermodesulfobacteriota</taxon>
        <taxon>Desulfovibrionia</taxon>
        <taxon>Desulfovibrionales</taxon>
        <taxon>Desulfovibrionaceae</taxon>
        <taxon>Desulfovibrio</taxon>
    </lineage>
</organism>
<dbReference type="AlphaFoldDB" id="A0A7J0BT68"/>
<dbReference type="GO" id="GO:0003700">
    <property type="term" value="F:DNA-binding transcription factor activity"/>
    <property type="evidence" value="ECO:0007669"/>
    <property type="project" value="InterPro"/>
</dbReference>
<dbReference type="PROSITE" id="PS50987">
    <property type="entry name" value="HTH_ARSR_2"/>
    <property type="match status" value="1"/>
</dbReference>
<dbReference type="InterPro" id="IPR013216">
    <property type="entry name" value="Methyltransf_11"/>
</dbReference>
<dbReference type="PRINTS" id="PR00778">
    <property type="entry name" value="HTHARSR"/>
</dbReference>
<accession>A0A7J0BT68</accession>
<dbReference type="InterPro" id="IPR029063">
    <property type="entry name" value="SAM-dependent_MTases_sf"/>
</dbReference>
<reference evidence="2 3" key="1">
    <citation type="submission" date="2020-05" db="EMBL/GenBank/DDBJ databases">
        <title>Draft genome sequence of Desulfovibrio psychrotolerans JS1T.</title>
        <authorList>
            <person name="Ueno A."/>
            <person name="Tamazawa S."/>
            <person name="Tamamura S."/>
            <person name="Murakami T."/>
            <person name="Kiyama T."/>
            <person name="Inomata H."/>
            <person name="Amano Y."/>
            <person name="Miyakawa K."/>
            <person name="Tamaki H."/>
            <person name="Naganuma T."/>
            <person name="Kaneko K."/>
        </authorList>
    </citation>
    <scope>NUCLEOTIDE SEQUENCE [LARGE SCALE GENOMIC DNA]</scope>
    <source>
        <strain evidence="2 3">JS1</strain>
    </source>
</reference>
<dbReference type="RefSeq" id="WP_174409508.1">
    <property type="nucleotide sequence ID" value="NZ_BLVP01000007.1"/>
</dbReference>
<evidence type="ECO:0000259" key="1">
    <source>
        <dbReference type="PROSITE" id="PS50987"/>
    </source>
</evidence>
<evidence type="ECO:0000313" key="3">
    <source>
        <dbReference type="Proteomes" id="UP000503820"/>
    </source>
</evidence>
<protein>
    <submittedName>
        <fullName evidence="2">ArsR family transcriptional regulator</fullName>
    </submittedName>
</protein>
<dbReference type="SMART" id="SM00418">
    <property type="entry name" value="HTH_ARSR"/>
    <property type="match status" value="1"/>
</dbReference>
<dbReference type="Gene3D" id="3.40.50.150">
    <property type="entry name" value="Vaccinia Virus protein VP39"/>
    <property type="match status" value="1"/>
</dbReference>
<dbReference type="Pfam" id="PF01022">
    <property type="entry name" value="HTH_5"/>
    <property type="match status" value="1"/>
</dbReference>
<dbReference type="GO" id="GO:0008757">
    <property type="term" value="F:S-adenosylmethionine-dependent methyltransferase activity"/>
    <property type="evidence" value="ECO:0007669"/>
    <property type="project" value="InterPro"/>
</dbReference>
<dbReference type="Gene3D" id="1.10.10.10">
    <property type="entry name" value="Winged helix-like DNA-binding domain superfamily/Winged helix DNA-binding domain"/>
    <property type="match status" value="1"/>
</dbReference>
<gene>
    <name evidence="2" type="ORF">DSM19430T_15420</name>
</gene>
<dbReference type="CDD" id="cd02440">
    <property type="entry name" value="AdoMet_MTases"/>
    <property type="match status" value="1"/>
</dbReference>
<evidence type="ECO:0000313" key="2">
    <source>
        <dbReference type="EMBL" id="GFM36858.1"/>
    </source>
</evidence>
<keyword evidence="3" id="KW-1185">Reference proteome</keyword>
<feature type="domain" description="HTH arsR-type" evidence="1">
    <location>
        <begin position="1"/>
        <end position="95"/>
    </location>
</feature>
<dbReference type="InterPro" id="IPR036388">
    <property type="entry name" value="WH-like_DNA-bd_sf"/>
</dbReference>
<dbReference type="SUPFAM" id="SSF53335">
    <property type="entry name" value="S-adenosyl-L-methionine-dependent methyltransferases"/>
    <property type="match status" value="1"/>
</dbReference>
<sequence>MSTALPLIKALADETRLRLMHVLNRFELSVNELVAILEMGQSRVSRHLKILTGAGLLDSRRDGLWVFYSAPEEGPGREFIEALMPFIVTDPALQADADMAEKIIEERARKTKQFFNSIAEDWDQLNRDIIGSFDLPATIIDNMPRCKVALDLGCGTGSLMERMLEKSLSVIGVDGSPRMLELAKRRLVEETDRVSLRIGELEHLPLRDGEADFAVVNMVLHHLSHPGDALKEIRRVLRHGGRLVLADFDKHENEKMRSEYGDRWLGFDMTSLALKLSEAGFSLKSSRSFPVERGLSIHLIVAENSQP</sequence>